<gene>
    <name evidence="3" type="ORF">TRITD_3Bv1G172300</name>
</gene>
<keyword evidence="4" id="KW-1185">Reference proteome</keyword>
<feature type="compositionally biased region" description="Acidic residues" evidence="1">
    <location>
        <begin position="101"/>
        <end position="118"/>
    </location>
</feature>
<reference evidence="3 4" key="1">
    <citation type="submission" date="2017-09" db="EMBL/GenBank/DDBJ databases">
        <authorList>
            <consortium name="International Durum Wheat Genome Sequencing Consortium (IDWGSC)"/>
            <person name="Milanesi L."/>
        </authorList>
    </citation>
    <scope>NUCLEOTIDE SEQUENCE [LARGE SCALE GENOMIC DNA]</scope>
    <source>
        <strain evidence="4">cv. Svevo</strain>
    </source>
</reference>
<dbReference type="InterPro" id="IPR004332">
    <property type="entry name" value="Transposase_MuDR"/>
</dbReference>
<feature type="region of interest" description="Disordered" evidence="1">
    <location>
        <begin position="82"/>
        <end position="118"/>
    </location>
</feature>
<organism evidence="3 4">
    <name type="scientific">Triticum turgidum subsp. durum</name>
    <name type="common">Durum wheat</name>
    <name type="synonym">Triticum durum</name>
    <dbReference type="NCBI Taxonomy" id="4567"/>
    <lineage>
        <taxon>Eukaryota</taxon>
        <taxon>Viridiplantae</taxon>
        <taxon>Streptophyta</taxon>
        <taxon>Embryophyta</taxon>
        <taxon>Tracheophyta</taxon>
        <taxon>Spermatophyta</taxon>
        <taxon>Magnoliopsida</taxon>
        <taxon>Liliopsida</taxon>
        <taxon>Poales</taxon>
        <taxon>Poaceae</taxon>
        <taxon>BOP clade</taxon>
        <taxon>Pooideae</taxon>
        <taxon>Triticodae</taxon>
        <taxon>Triticeae</taxon>
        <taxon>Triticinae</taxon>
        <taxon>Triticum</taxon>
    </lineage>
</organism>
<evidence type="ECO:0000256" key="1">
    <source>
        <dbReference type="SAM" id="MobiDB-lite"/>
    </source>
</evidence>
<dbReference type="Pfam" id="PF03108">
    <property type="entry name" value="DBD_Tnp_Mut"/>
    <property type="match status" value="1"/>
</dbReference>
<accession>A0A9R1QLV7</accession>
<protein>
    <recommendedName>
        <fullName evidence="2">Transposase MuDR plant domain-containing protein</fullName>
    </recommendedName>
</protein>
<name>A0A9R1QLV7_TRITD</name>
<feature type="compositionally biased region" description="Low complexity" evidence="1">
    <location>
        <begin position="83"/>
        <end position="98"/>
    </location>
</feature>
<evidence type="ECO:0000313" key="4">
    <source>
        <dbReference type="Proteomes" id="UP000324705"/>
    </source>
</evidence>
<proteinExistence type="predicted"/>
<evidence type="ECO:0000313" key="3">
    <source>
        <dbReference type="EMBL" id="VAH79801.1"/>
    </source>
</evidence>
<feature type="compositionally biased region" description="Acidic residues" evidence="1">
    <location>
        <begin position="160"/>
        <end position="174"/>
    </location>
</feature>
<dbReference type="Gramene" id="TRITD3Bv1G172300.1">
    <property type="protein sequence ID" value="TRITD3Bv1G172300.1"/>
    <property type="gene ID" value="TRITD3Bv1G172300"/>
</dbReference>
<evidence type="ECO:0000259" key="2">
    <source>
        <dbReference type="Pfam" id="PF03108"/>
    </source>
</evidence>
<feature type="domain" description="Transposase MuDR plant" evidence="2">
    <location>
        <begin position="195"/>
        <end position="238"/>
    </location>
</feature>
<feature type="region of interest" description="Disordered" evidence="1">
    <location>
        <begin position="140"/>
        <end position="174"/>
    </location>
</feature>
<dbReference type="AlphaFoldDB" id="A0A9R1QLV7"/>
<dbReference type="EMBL" id="LT934116">
    <property type="protein sequence ID" value="VAH79801.1"/>
    <property type="molecule type" value="Genomic_DNA"/>
</dbReference>
<dbReference type="Proteomes" id="UP000324705">
    <property type="component" value="Chromosome 3B"/>
</dbReference>
<sequence length="256" mass="29552">MQLNEGWLKLLPRNNDTNIIRKVVTERYKHLMFYLDHEDNYGGGGWGDAVSNPLNRAREENIVEHGFVVVEENRSEMMYTCDSTCEGTRSGSRRSTGSAIVEEEDDEGSCSDSNDSDYNLEELVDSDYDLRDGDVDLVMDEPHVADDEKKGKRKGKQIAEDDNSEDEKLEMPESDDEEMKFMFKHFTEEYLHEPKFHVGHVFSSIELIRKAIREYSCKERLGITFPKNDKTRIGARCTNGFPRYLYASYTTKNTLP</sequence>
<feature type="compositionally biased region" description="Basic and acidic residues" evidence="1">
    <location>
        <begin position="140"/>
        <end position="150"/>
    </location>
</feature>